<dbReference type="Gene3D" id="2.60.40.1120">
    <property type="entry name" value="Carboxypeptidase-like, regulatory domain"/>
    <property type="match status" value="1"/>
</dbReference>
<evidence type="ECO:0000313" key="13">
    <source>
        <dbReference type="Proteomes" id="UP000199109"/>
    </source>
</evidence>
<keyword evidence="5 9" id="KW-0798">TonB box</keyword>
<evidence type="ECO:0000256" key="2">
    <source>
        <dbReference type="ARBA" id="ARBA00022448"/>
    </source>
</evidence>
<dbReference type="SUPFAM" id="SSF49464">
    <property type="entry name" value="Carboxypeptidase regulatory domain-like"/>
    <property type="match status" value="1"/>
</dbReference>
<evidence type="ECO:0000256" key="8">
    <source>
        <dbReference type="PROSITE-ProRule" id="PRU01360"/>
    </source>
</evidence>
<dbReference type="PROSITE" id="PS52016">
    <property type="entry name" value="TONB_DEPENDENT_REC_3"/>
    <property type="match status" value="1"/>
</dbReference>
<keyword evidence="4 8" id="KW-0812">Transmembrane</keyword>
<dbReference type="Pfam" id="PF00593">
    <property type="entry name" value="TonB_dep_Rec_b-barrel"/>
    <property type="match status" value="1"/>
</dbReference>
<dbReference type="NCBIfam" id="TIGR04057">
    <property type="entry name" value="SusC_RagA_signa"/>
    <property type="match status" value="1"/>
</dbReference>
<dbReference type="InterPro" id="IPR036942">
    <property type="entry name" value="Beta-barrel_TonB_sf"/>
</dbReference>
<sequence>MKNYDEKGFFKPCSLNLNLSMKLTAILLLVSIFSVEASVYSQKNKVTLDLERVQTRRVLETIESLTDLKFFYNNKNIDAERLVSIRVVDRPVSEVLDIMFEGTAIYYILRKRQVILKLGDIGKLSSKNSGDRSSIIDEETVQQSVSGTVTDANDAPLPGANILEKGTINGVQSDFDGNFSIEVSDENATLVVSYIGFAKKEVPLNGETTLNIVLEESAASLEEVVVIGYGTQRKKDLTGSVAVVKEEDINAYPSTNVMQSLSGRAAGVQILQNNGSPGADVSVRIRGTNSVQGSNEPLYVVDGFPLNGNPAQLLNNSDIESMQILKDASATAIYGSRGANGVVIITTKRGKSGATKVDVELSSSIQTISKKLDLMNAYEYATLYNEGAVNDGVPLRFTDAEIQSFGKEGTDWQDLIFRDAPMSNTSVNISGGNAKTQFSLSGSVFKQDGIIIGSDYNRYSVRTTLNHDISSKLSVSLSSTLTNIQSNRKNSGGGSRGTGLISAILSSPPILKPYNDDGTYTVLGESQYPFIATVMVNPLNFIYEETDVLKANTVLTNAAVSYKPAKDLTIKISGGIENTDDRTDRYTTTKFYNSQGAANVRTTQFRSLLSENTVSYNKYFGKHRIDALAGFTYQNFIETSSEGSGRGFINDISQTHSLQAASTLGIPQSSYVKSTLMSYLGRLNYSYNDKYLATVSSRYDGASKYSEGNKWGYFPSGSLAWRVSEEDFFKNISGISDLKLRAGWGLTGSQAIDAYATLNLLNSAKTVFNDGLYTAYAPSIRLPGDLKWETTETVDIGVDIGLLENRLTVTADYYNKITRDLLNLVQLPSSMGFLTTIQNVGKMQNRGFEIGVDANILNGGFTWDVNANISFNKNKVLKLYGGEDIFGGRVSVTAVQDNVNILREGRPIGQFYGYVEDGYTTEGKIKYKDLNNDGTITNTDKTYIGDPNPDFIYGLNSSMTYKNFGFTFFIQGVQGNDIYNVSSINSTLDYGLGLNMPRDVYLNHWTPTNTTNAKYPQFAENSVSLASDRFVENGSFMRLKNIQLAYNVDDKKLGVSWIRNIQLYVSGQNLLTVTKYSWWDPEVNSSGGPNSIDQGFDVTSYPNSKSVTLGIRAGF</sequence>
<name>A0A1G7HZ45_9FLAO</name>
<keyword evidence="6 8" id="KW-0472">Membrane</keyword>
<dbReference type="InterPro" id="IPR023996">
    <property type="entry name" value="TonB-dep_OMP_SusC/RagA"/>
</dbReference>
<keyword evidence="7 8" id="KW-0998">Cell outer membrane</keyword>
<evidence type="ECO:0000256" key="1">
    <source>
        <dbReference type="ARBA" id="ARBA00004571"/>
    </source>
</evidence>
<protein>
    <submittedName>
        <fullName evidence="12">TonB-linked outer membrane protein, SusC/RagA family</fullName>
    </submittedName>
</protein>
<dbReference type="Pfam" id="PF13715">
    <property type="entry name" value="CarbopepD_reg_2"/>
    <property type="match status" value="1"/>
</dbReference>
<dbReference type="EMBL" id="FNAO01000010">
    <property type="protein sequence ID" value="SDF05817.1"/>
    <property type="molecule type" value="Genomic_DNA"/>
</dbReference>
<dbReference type="GO" id="GO:0009279">
    <property type="term" value="C:cell outer membrane"/>
    <property type="evidence" value="ECO:0007669"/>
    <property type="project" value="UniProtKB-SubCell"/>
</dbReference>
<evidence type="ECO:0000313" key="12">
    <source>
        <dbReference type="EMBL" id="SDF05817.1"/>
    </source>
</evidence>
<dbReference type="Gene3D" id="2.170.130.10">
    <property type="entry name" value="TonB-dependent receptor, plug domain"/>
    <property type="match status" value="1"/>
</dbReference>
<dbReference type="InterPro" id="IPR008969">
    <property type="entry name" value="CarboxyPept-like_regulatory"/>
</dbReference>
<evidence type="ECO:0000256" key="4">
    <source>
        <dbReference type="ARBA" id="ARBA00022692"/>
    </source>
</evidence>
<dbReference type="InterPro" id="IPR023997">
    <property type="entry name" value="TonB-dep_OMP_SusC/RagA_CS"/>
</dbReference>
<accession>A0A1G7HZ45</accession>
<comment type="similarity">
    <text evidence="8 9">Belongs to the TonB-dependent receptor family.</text>
</comment>
<evidence type="ECO:0000256" key="9">
    <source>
        <dbReference type="RuleBase" id="RU003357"/>
    </source>
</evidence>
<dbReference type="Pfam" id="PF07715">
    <property type="entry name" value="Plug"/>
    <property type="match status" value="1"/>
</dbReference>
<gene>
    <name evidence="12" type="ORF">SAMN05421636_110108</name>
</gene>
<keyword evidence="13" id="KW-1185">Reference proteome</keyword>
<comment type="subcellular location">
    <subcellularLocation>
        <location evidence="1 8">Cell outer membrane</location>
        <topology evidence="1 8">Multi-pass membrane protein</topology>
    </subcellularLocation>
</comment>
<evidence type="ECO:0000256" key="5">
    <source>
        <dbReference type="ARBA" id="ARBA00023077"/>
    </source>
</evidence>
<dbReference type="STRING" id="641691.SAMN05421636_110108"/>
<feature type="domain" description="TonB-dependent receptor plug" evidence="11">
    <location>
        <begin position="234"/>
        <end position="342"/>
    </location>
</feature>
<dbReference type="FunFam" id="2.170.130.10:FF:000008">
    <property type="entry name" value="SusC/RagA family TonB-linked outer membrane protein"/>
    <property type="match status" value="1"/>
</dbReference>
<dbReference type="InterPro" id="IPR000531">
    <property type="entry name" value="Beta-barrel_TonB"/>
</dbReference>
<feature type="domain" description="TonB-dependent receptor-like beta-barrel" evidence="10">
    <location>
        <begin position="553"/>
        <end position="1070"/>
    </location>
</feature>
<evidence type="ECO:0000256" key="7">
    <source>
        <dbReference type="ARBA" id="ARBA00023237"/>
    </source>
</evidence>
<dbReference type="SUPFAM" id="SSF56935">
    <property type="entry name" value="Porins"/>
    <property type="match status" value="1"/>
</dbReference>
<dbReference type="InterPro" id="IPR039426">
    <property type="entry name" value="TonB-dep_rcpt-like"/>
</dbReference>
<evidence type="ECO:0000256" key="3">
    <source>
        <dbReference type="ARBA" id="ARBA00022452"/>
    </source>
</evidence>
<dbReference type="Proteomes" id="UP000199109">
    <property type="component" value="Unassembled WGS sequence"/>
</dbReference>
<evidence type="ECO:0000256" key="6">
    <source>
        <dbReference type="ARBA" id="ARBA00023136"/>
    </source>
</evidence>
<evidence type="ECO:0000259" key="10">
    <source>
        <dbReference type="Pfam" id="PF00593"/>
    </source>
</evidence>
<dbReference type="InterPro" id="IPR012910">
    <property type="entry name" value="Plug_dom"/>
</dbReference>
<dbReference type="InterPro" id="IPR037066">
    <property type="entry name" value="Plug_dom_sf"/>
</dbReference>
<keyword evidence="2 8" id="KW-0813">Transport</keyword>
<reference evidence="12 13" key="1">
    <citation type="submission" date="2016-10" db="EMBL/GenBank/DDBJ databases">
        <authorList>
            <person name="de Groot N.N."/>
        </authorList>
    </citation>
    <scope>NUCLEOTIDE SEQUENCE [LARGE SCALE GENOMIC DNA]</scope>
    <source>
        <strain evidence="12 13">DSM 23421</strain>
    </source>
</reference>
<dbReference type="Gene3D" id="2.40.170.20">
    <property type="entry name" value="TonB-dependent receptor, beta-barrel domain"/>
    <property type="match status" value="1"/>
</dbReference>
<evidence type="ECO:0000259" key="11">
    <source>
        <dbReference type="Pfam" id="PF07715"/>
    </source>
</evidence>
<dbReference type="RefSeq" id="WP_217633350.1">
    <property type="nucleotide sequence ID" value="NZ_FNAO01000010.1"/>
</dbReference>
<dbReference type="AlphaFoldDB" id="A0A1G7HZ45"/>
<dbReference type="NCBIfam" id="TIGR04056">
    <property type="entry name" value="OMP_RagA_SusC"/>
    <property type="match status" value="1"/>
</dbReference>
<organism evidence="12 13">
    <name type="scientific">Pricia antarctica</name>
    <dbReference type="NCBI Taxonomy" id="641691"/>
    <lineage>
        <taxon>Bacteria</taxon>
        <taxon>Pseudomonadati</taxon>
        <taxon>Bacteroidota</taxon>
        <taxon>Flavobacteriia</taxon>
        <taxon>Flavobacteriales</taxon>
        <taxon>Flavobacteriaceae</taxon>
        <taxon>Pricia</taxon>
    </lineage>
</organism>
<proteinExistence type="inferred from homology"/>
<keyword evidence="3 8" id="KW-1134">Transmembrane beta strand</keyword>